<dbReference type="HOGENOM" id="CLU_516013_0_0_1"/>
<keyword evidence="2" id="KW-1133">Transmembrane helix</keyword>
<dbReference type="InterPro" id="IPR022185">
    <property type="entry name" value="DUF3712"/>
</dbReference>
<keyword evidence="2" id="KW-0472">Membrane</keyword>
<feature type="region of interest" description="Disordered" evidence="1">
    <location>
        <begin position="1"/>
        <end position="25"/>
    </location>
</feature>
<dbReference type="VEuPathDB" id="FungiDB:PV09_09254"/>
<dbReference type="STRING" id="253628.A0A0D2AJE9"/>
<sequence length="528" mass="56123">MDAKDKASVPAPSWPGAFDAPDDQINPVKAPPFSEQILKNATSVPPVYGKEDEASRANHIENVDEVVVAADETNVADHKATKETRKQRIRRHCMRYWICYLIGNIILLAIMLPILFLVIFPAIAQDLVNKQALQLHYAELVDPAPQQMTFALNSSITVPKPFTVVLDKLNLSLFIRSYKPETPFVYLELPQNKLHGNATIDLAPQRANIVNSQQWLKFLNDSVYNETITLSAKGSSMGHFGALKAKLELDKDVQINGLNQLKGFGVESAQLLIPATTSGYNLKSTLQLPNHSPVMFTLGNQSFSLKIGTVVVGSGTIFDLTLVPNNNTATLWGNLDFGAVIENLEYILNTSASALAAGNLRLWTVGTTTIYNGQNIPYYEQILQGLVLQADIPITTLLVGSLGGYLNGSAAGLQNIVDTIPAALLNGSISVSKLQTALQQAYNNGTGSIANITSAIGTVFTEAGQLDIGGLFTAIGNAATAVTDGVATVGEIANGVGSALSSGVSTLSGIISALNLSALIPTAQAGPT</sequence>
<protein>
    <submittedName>
        <fullName evidence="3">Uncharacterized protein</fullName>
    </submittedName>
</protein>
<dbReference type="PANTHER" id="PTHR35895:SF2">
    <property type="match status" value="1"/>
</dbReference>
<dbReference type="GO" id="GO:0000329">
    <property type="term" value="C:fungal-type vacuole membrane"/>
    <property type="evidence" value="ECO:0007669"/>
    <property type="project" value="InterPro"/>
</dbReference>
<dbReference type="Pfam" id="PF12505">
    <property type="entry name" value="DUF3712"/>
    <property type="match status" value="1"/>
</dbReference>
<dbReference type="AlphaFoldDB" id="A0A0D2AJE9"/>
<evidence type="ECO:0000313" key="3">
    <source>
        <dbReference type="EMBL" id="KIV99028.1"/>
    </source>
</evidence>
<dbReference type="RefSeq" id="XP_016208898.1">
    <property type="nucleotide sequence ID" value="XM_016363284.1"/>
</dbReference>
<proteinExistence type="predicted"/>
<dbReference type="PANTHER" id="PTHR35895">
    <property type="entry name" value="CHROMOSOME 16, WHOLE GENOME SHOTGUN SEQUENCE"/>
    <property type="match status" value="1"/>
</dbReference>
<dbReference type="Proteomes" id="UP000053259">
    <property type="component" value="Unassembled WGS sequence"/>
</dbReference>
<dbReference type="GeneID" id="27317227"/>
<dbReference type="OrthoDB" id="10039566at2759"/>
<feature type="transmembrane region" description="Helical" evidence="2">
    <location>
        <begin position="96"/>
        <end position="124"/>
    </location>
</feature>
<evidence type="ECO:0000313" key="4">
    <source>
        <dbReference type="Proteomes" id="UP000053259"/>
    </source>
</evidence>
<name>A0A0D2AJE9_9PEZI</name>
<organism evidence="3 4">
    <name type="scientific">Verruconis gallopava</name>
    <dbReference type="NCBI Taxonomy" id="253628"/>
    <lineage>
        <taxon>Eukaryota</taxon>
        <taxon>Fungi</taxon>
        <taxon>Dikarya</taxon>
        <taxon>Ascomycota</taxon>
        <taxon>Pezizomycotina</taxon>
        <taxon>Dothideomycetes</taxon>
        <taxon>Pleosporomycetidae</taxon>
        <taxon>Venturiales</taxon>
        <taxon>Sympoventuriaceae</taxon>
        <taxon>Verruconis</taxon>
    </lineage>
</organism>
<gene>
    <name evidence="3" type="ORF">PV09_09254</name>
</gene>
<evidence type="ECO:0000256" key="1">
    <source>
        <dbReference type="SAM" id="MobiDB-lite"/>
    </source>
</evidence>
<keyword evidence="2" id="KW-0812">Transmembrane</keyword>
<dbReference type="InParanoid" id="A0A0D2AJE9"/>
<dbReference type="EMBL" id="KN847587">
    <property type="protein sequence ID" value="KIV99028.1"/>
    <property type="molecule type" value="Genomic_DNA"/>
</dbReference>
<dbReference type="InterPro" id="IPR046368">
    <property type="entry name" value="Tag1"/>
</dbReference>
<accession>A0A0D2AJE9</accession>
<evidence type="ECO:0000256" key="2">
    <source>
        <dbReference type="SAM" id="Phobius"/>
    </source>
</evidence>
<keyword evidence="4" id="KW-1185">Reference proteome</keyword>
<reference evidence="3 4" key="1">
    <citation type="submission" date="2015-01" db="EMBL/GenBank/DDBJ databases">
        <title>The Genome Sequence of Ochroconis gallopava CBS43764.</title>
        <authorList>
            <consortium name="The Broad Institute Genomics Platform"/>
            <person name="Cuomo C."/>
            <person name="de Hoog S."/>
            <person name="Gorbushina A."/>
            <person name="Stielow B."/>
            <person name="Teixiera M."/>
            <person name="Abouelleil A."/>
            <person name="Chapman S.B."/>
            <person name="Priest M."/>
            <person name="Young S.K."/>
            <person name="Wortman J."/>
            <person name="Nusbaum C."/>
            <person name="Birren B."/>
        </authorList>
    </citation>
    <scope>NUCLEOTIDE SEQUENCE [LARGE SCALE GENOMIC DNA]</scope>
    <source>
        <strain evidence="3 4">CBS 43764</strain>
    </source>
</reference>